<dbReference type="OrthoDB" id="9790370at2"/>
<comment type="function">
    <text evidence="9">Essential cell division protein. May link together the upstream cell division proteins, which are predominantly cytoplasmic, with the downstream cell division proteins, which are predominantly periplasmic. May control correct divisome assembly.</text>
</comment>
<reference evidence="12 13" key="1">
    <citation type="submission" date="2016-10" db="EMBL/GenBank/DDBJ databases">
        <authorList>
            <person name="de Groot N.N."/>
        </authorList>
    </citation>
    <scope>NUCLEOTIDE SEQUENCE [LARGE SCALE GENOMIC DNA]</scope>
    <source>
        <strain evidence="12 13">CGMCC 1.6291</strain>
    </source>
</reference>
<comment type="subcellular location">
    <subcellularLocation>
        <location evidence="9">Cell inner membrane</location>
        <topology evidence="9">Single-pass type II membrane protein</topology>
    </subcellularLocation>
    <subcellularLocation>
        <location evidence="1">Membrane</location>
    </subcellularLocation>
    <text evidence="9">Localizes to the division septum.</text>
</comment>
<keyword evidence="4 9" id="KW-0132">Cell division</keyword>
<gene>
    <name evidence="9" type="primary">ftsQ</name>
    <name evidence="12" type="ORF">SAMN04488052_102567</name>
</gene>
<dbReference type="InterPro" id="IPR045335">
    <property type="entry name" value="FtsQ_C_sf"/>
</dbReference>
<dbReference type="PANTHER" id="PTHR35851">
    <property type="entry name" value="CELL DIVISION PROTEIN FTSQ"/>
    <property type="match status" value="1"/>
</dbReference>
<keyword evidence="7 9" id="KW-0472">Membrane</keyword>
<dbReference type="HAMAP" id="MF_00911">
    <property type="entry name" value="FtsQ_subfam"/>
    <property type="match status" value="1"/>
</dbReference>
<dbReference type="GO" id="GO:0090529">
    <property type="term" value="P:cell septum assembly"/>
    <property type="evidence" value="ECO:0007669"/>
    <property type="project" value="InterPro"/>
</dbReference>
<evidence type="ECO:0000259" key="11">
    <source>
        <dbReference type="PROSITE" id="PS51779"/>
    </source>
</evidence>
<evidence type="ECO:0000256" key="5">
    <source>
        <dbReference type="ARBA" id="ARBA00022692"/>
    </source>
</evidence>
<keyword evidence="2 9" id="KW-1003">Cell membrane</keyword>
<feature type="region of interest" description="Disordered" evidence="10">
    <location>
        <begin position="1"/>
        <end position="20"/>
    </location>
</feature>
<keyword evidence="6 9" id="KW-1133">Transmembrane helix</keyword>
<dbReference type="Pfam" id="PF08478">
    <property type="entry name" value="POTRA_1"/>
    <property type="match status" value="1"/>
</dbReference>
<evidence type="ECO:0000256" key="3">
    <source>
        <dbReference type="ARBA" id="ARBA00022519"/>
    </source>
</evidence>
<dbReference type="GO" id="GO:0032153">
    <property type="term" value="C:cell division site"/>
    <property type="evidence" value="ECO:0007669"/>
    <property type="project" value="UniProtKB-UniRule"/>
</dbReference>
<evidence type="ECO:0000256" key="8">
    <source>
        <dbReference type="ARBA" id="ARBA00023306"/>
    </source>
</evidence>
<dbReference type="InterPro" id="IPR026579">
    <property type="entry name" value="FtsQ"/>
</dbReference>
<evidence type="ECO:0000313" key="13">
    <source>
        <dbReference type="Proteomes" id="UP000199657"/>
    </source>
</evidence>
<dbReference type="Gene3D" id="3.40.50.11690">
    <property type="entry name" value="Cell division protein FtsQ/DivIB"/>
    <property type="match status" value="1"/>
</dbReference>
<evidence type="ECO:0000313" key="12">
    <source>
        <dbReference type="EMBL" id="SEO74620.1"/>
    </source>
</evidence>
<evidence type="ECO:0000256" key="7">
    <source>
        <dbReference type="ARBA" id="ARBA00023136"/>
    </source>
</evidence>
<accession>A0A1H8S7C1</accession>
<evidence type="ECO:0000256" key="1">
    <source>
        <dbReference type="ARBA" id="ARBA00004370"/>
    </source>
</evidence>
<dbReference type="InterPro" id="IPR013685">
    <property type="entry name" value="POTRA_FtsQ_type"/>
</dbReference>
<feature type="transmembrane region" description="Helical" evidence="9">
    <location>
        <begin position="41"/>
        <end position="61"/>
    </location>
</feature>
<protein>
    <recommendedName>
        <fullName evidence="9">Cell division protein FtsQ</fullName>
    </recommendedName>
</protein>
<evidence type="ECO:0000256" key="2">
    <source>
        <dbReference type="ARBA" id="ARBA00022475"/>
    </source>
</evidence>
<comment type="subunit">
    <text evidence="9">Part of a complex composed of FtsB, FtsL and FtsQ.</text>
</comment>
<dbReference type="EMBL" id="FOEG01000002">
    <property type="protein sequence ID" value="SEO74620.1"/>
    <property type="molecule type" value="Genomic_DNA"/>
</dbReference>
<dbReference type="RefSeq" id="WP_091641580.1">
    <property type="nucleotide sequence ID" value="NZ_FOEG01000002.1"/>
</dbReference>
<evidence type="ECO:0000256" key="9">
    <source>
        <dbReference type="HAMAP-Rule" id="MF_00911"/>
    </source>
</evidence>
<dbReference type="Proteomes" id="UP000199657">
    <property type="component" value="Unassembled WGS sequence"/>
</dbReference>
<proteinExistence type="inferred from homology"/>
<evidence type="ECO:0000256" key="4">
    <source>
        <dbReference type="ARBA" id="ARBA00022618"/>
    </source>
</evidence>
<keyword evidence="3 9" id="KW-0997">Cell inner membrane</keyword>
<comment type="similarity">
    <text evidence="9">Belongs to the FtsQ/DivIB family. FtsQ subfamily.</text>
</comment>
<feature type="domain" description="POTRA" evidence="11">
    <location>
        <begin position="65"/>
        <end position="134"/>
    </location>
</feature>
<dbReference type="PANTHER" id="PTHR35851:SF1">
    <property type="entry name" value="CELL DIVISION PROTEIN FTSQ"/>
    <property type="match status" value="1"/>
</dbReference>
<dbReference type="AlphaFoldDB" id="A0A1H8S7C1"/>
<dbReference type="GO" id="GO:0043093">
    <property type="term" value="P:FtsZ-dependent cytokinesis"/>
    <property type="evidence" value="ECO:0007669"/>
    <property type="project" value="UniProtKB-UniRule"/>
</dbReference>
<dbReference type="STRING" id="406100.SAMN04488052_102567"/>
<feature type="compositionally biased region" description="Basic residues" evidence="10">
    <location>
        <begin position="1"/>
        <end position="16"/>
    </location>
</feature>
<evidence type="ECO:0000256" key="6">
    <source>
        <dbReference type="ARBA" id="ARBA00022989"/>
    </source>
</evidence>
<organism evidence="12 13">
    <name type="scientific">Aquisalimonas asiatica</name>
    <dbReference type="NCBI Taxonomy" id="406100"/>
    <lineage>
        <taxon>Bacteria</taxon>
        <taxon>Pseudomonadati</taxon>
        <taxon>Pseudomonadota</taxon>
        <taxon>Gammaproteobacteria</taxon>
        <taxon>Chromatiales</taxon>
        <taxon>Ectothiorhodospiraceae</taxon>
        <taxon>Aquisalimonas</taxon>
    </lineage>
</organism>
<dbReference type="InterPro" id="IPR034746">
    <property type="entry name" value="POTRA"/>
</dbReference>
<keyword evidence="13" id="KW-1185">Reference proteome</keyword>
<keyword evidence="8 9" id="KW-0131">Cell cycle</keyword>
<dbReference type="Gene3D" id="3.10.20.310">
    <property type="entry name" value="membrane protein fhac"/>
    <property type="match status" value="1"/>
</dbReference>
<sequence>MKRQRATASARRRGPVRRPVDPAVRAERRARVLLWLRRSGLAGVAAAGVGGAVWGTAWLLAPETFPLESVHFDSRLEHVREGDLRDALDGRLNDGFWALDVDGIRRALEALPWVDRAAVRRVWPGQLRVEIREQEAVAVWNDEALLGASGDVFAAPEDTWPEGLPALSGPDGRESDVAERYRELQRAVAGIGFGVERLGMDDRESWTAELDSGARIRLGREDVADRLERFVAAYPGLVREREEEMARADLRYPNGFSVRWRDDGNNAPN</sequence>
<dbReference type="PROSITE" id="PS51779">
    <property type="entry name" value="POTRA"/>
    <property type="match status" value="1"/>
</dbReference>
<name>A0A1H8S7C1_9GAMM</name>
<dbReference type="Pfam" id="PF03799">
    <property type="entry name" value="FtsQ_DivIB_C"/>
    <property type="match status" value="1"/>
</dbReference>
<dbReference type="InterPro" id="IPR005548">
    <property type="entry name" value="Cell_div_FtsQ/DivIB_C"/>
</dbReference>
<evidence type="ECO:0000256" key="10">
    <source>
        <dbReference type="SAM" id="MobiDB-lite"/>
    </source>
</evidence>
<keyword evidence="5 9" id="KW-0812">Transmembrane</keyword>
<dbReference type="GO" id="GO:0005886">
    <property type="term" value="C:plasma membrane"/>
    <property type="evidence" value="ECO:0007669"/>
    <property type="project" value="UniProtKB-SubCell"/>
</dbReference>